<name>A0AAE0EY59_9CHLO</name>
<protein>
    <submittedName>
        <fullName evidence="1">Uncharacterized protein</fullName>
    </submittedName>
</protein>
<accession>A0AAE0EY59</accession>
<dbReference type="AlphaFoldDB" id="A0AAE0EY59"/>
<organism evidence="1 2">
    <name type="scientific">Cymbomonas tetramitiformis</name>
    <dbReference type="NCBI Taxonomy" id="36881"/>
    <lineage>
        <taxon>Eukaryota</taxon>
        <taxon>Viridiplantae</taxon>
        <taxon>Chlorophyta</taxon>
        <taxon>Pyramimonadophyceae</taxon>
        <taxon>Pyramimonadales</taxon>
        <taxon>Pyramimonadaceae</taxon>
        <taxon>Cymbomonas</taxon>
    </lineage>
</organism>
<sequence length="273" mass="30932">MGLHEMEDPEKGSVLDLKGRAGLKYTGRSDEDREAFVRKFIEFVEEFRRAHESRVRRQMRSTSFLSLSKEQQEEFRNSQPDWRAIWEMIPAMLAGDDSSISVAYDWWCAVYEMGGTMASNAWRTLKDTGQYDAIRGSVRCAPPPFHELDPGSTWSICRPVTADDADGVESSEWMTVGASVKGLTGVDGTEDTHYFWALRGFVAELEAKFLMKGKKEKQELLLAKPQTAEQDGLTFVKMCHRREAAVHSDKAVPDEVVRLNIMECVKLLPIKAD</sequence>
<dbReference type="Proteomes" id="UP001190700">
    <property type="component" value="Unassembled WGS sequence"/>
</dbReference>
<evidence type="ECO:0000313" key="1">
    <source>
        <dbReference type="EMBL" id="KAK3243340.1"/>
    </source>
</evidence>
<gene>
    <name evidence="1" type="ORF">CYMTET_47010</name>
</gene>
<proteinExistence type="predicted"/>
<reference evidence="1 2" key="1">
    <citation type="journal article" date="2015" name="Genome Biol. Evol.">
        <title>Comparative Genomics of a Bacterivorous Green Alga Reveals Evolutionary Causalities and Consequences of Phago-Mixotrophic Mode of Nutrition.</title>
        <authorList>
            <person name="Burns J.A."/>
            <person name="Paasch A."/>
            <person name="Narechania A."/>
            <person name="Kim E."/>
        </authorList>
    </citation>
    <scope>NUCLEOTIDE SEQUENCE [LARGE SCALE GENOMIC DNA]</scope>
    <source>
        <strain evidence="1 2">PLY_AMNH</strain>
    </source>
</reference>
<dbReference type="EMBL" id="LGRX02032949">
    <property type="protein sequence ID" value="KAK3243340.1"/>
    <property type="molecule type" value="Genomic_DNA"/>
</dbReference>
<keyword evidence="2" id="KW-1185">Reference proteome</keyword>
<evidence type="ECO:0000313" key="2">
    <source>
        <dbReference type="Proteomes" id="UP001190700"/>
    </source>
</evidence>
<comment type="caution">
    <text evidence="1">The sequence shown here is derived from an EMBL/GenBank/DDBJ whole genome shotgun (WGS) entry which is preliminary data.</text>
</comment>